<feature type="region of interest" description="Disordered" evidence="1">
    <location>
        <begin position="264"/>
        <end position="283"/>
    </location>
</feature>
<gene>
    <name evidence="2" type="ORF">FA15DRAFT_129472</name>
</gene>
<evidence type="ECO:0000256" key="1">
    <source>
        <dbReference type="SAM" id="MobiDB-lite"/>
    </source>
</evidence>
<evidence type="ECO:0000313" key="2">
    <source>
        <dbReference type="EMBL" id="TFK20347.1"/>
    </source>
</evidence>
<reference evidence="2 3" key="1">
    <citation type="journal article" date="2019" name="Nat. Ecol. Evol.">
        <title>Megaphylogeny resolves global patterns of mushroom evolution.</title>
        <authorList>
            <person name="Varga T."/>
            <person name="Krizsan K."/>
            <person name="Foldi C."/>
            <person name="Dima B."/>
            <person name="Sanchez-Garcia M."/>
            <person name="Sanchez-Ramirez S."/>
            <person name="Szollosi G.J."/>
            <person name="Szarkandi J.G."/>
            <person name="Papp V."/>
            <person name="Albert L."/>
            <person name="Andreopoulos W."/>
            <person name="Angelini C."/>
            <person name="Antonin V."/>
            <person name="Barry K.W."/>
            <person name="Bougher N.L."/>
            <person name="Buchanan P."/>
            <person name="Buyck B."/>
            <person name="Bense V."/>
            <person name="Catcheside P."/>
            <person name="Chovatia M."/>
            <person name="Cooper J."/>
            <person name="Damon W."/>
            <person name="Desjardin D."/>
            <person name="Finy P."/>
            <person name="Geml J."/>
            <person name="Haridas S."/>
            <person name="Hughes K."/>
            <person name="Justo A."/>
            <person name="Karasinski D."/>
            <person name="Kautmanova I."/>
            <person name="Kiss B."/>
            <person name="Kocsube S."/>
            <person name="Kotiranta H."/>
            <person name="LaButti K.M."/>
            <person name="Lechner B.E."/>
            <person name="Liimatainen K."/>
            <person name="Lipzen A."/>
            <person name="Lukacs Z."/>
            <person name="Mihaltcheva S."/>
            <person name="Morgado L.N."/>
            <person name="Niskanen T."/>
            <person name="Noordeloos M.E."/>
            <person name="Ohm R.A."/>
            <person name="Ortiz-Santana B."/>
            <person name="Ovrebo C."/>
            <person name="Racz N."/>
            <person name="Riley R."/>
            <person name="Savchenko A."/>
            <person name="Shiryaev A."/>
            <person name="Soop K."/>
            <person name="Spirin V."/>
            <person name="Szebenyi C."/>
            <person name="Tomsovsky M."/>
            <person name="Tulloss R.E."/>
            <person name="Uehling J."/>
            <person name="Grigoriev I.V."/>
            <person name="Vagvolgyi C."/>
            <person name="Papp T."/>
            <person name="Martin F.M."/>
            <person name="Miettinen O."/>
            <person name="Hibbett D.S."/>
            <person name="Nagy L.G."/>
        </authorList>
    </citation>
    <scope>NUCLEOTIDE SEQUENCE [LARGE SCALE GENOMIC DNA]</scope>
    <source>
        <strain evidence="2 3">CBS 121175</strain>
    </source>
</reference>
<organism evidence="2 3">
    <name type="scientific">Coprinopsis marcescibilis</name>
    <name type="common">Agaric fungus</name>
    <name type="synonym">Psathyrella marcescibilis</name>
    <dbReference type="NCBI Taxonomy" id="230819"/>
    <lineage>
        <taxon>Eukaryota</taxon>
        <taxon>Fungi</taxon>
        <taxon>Dikarya</taxon>
        <taxon>Basidiomycota</taxon>
        <taxon>Agaricomycotina</taxon>
        <taxon>Agaricomycetes</taxon>
        <taxon>Agaricomycetidae</taxon>
        <taxon>Agaricales</taxon>
        <taxon>Agaricineae</taxon>
        <taxon>Psathyrellaceae</taxon>
        <taxon>Coprinopsis</taxon>
    </lineage>
</organism>
<protein>
    <submittedName>
        <fullName evidence="2">Uncharacterized protein</fullName>
    </submittedName>
</protein>
<dbReference type="Proteomes" id="UP000307440">
    <property type="component" value="Unassembled WGS sequence"/>
</dbReference>
<proteinExistence type="predicted"/>
<feature type="region of interest" description="Disordered" evidence="1">
    <location>
        <begin position="33"/>
        <end position="133"/>
    </location>
</feature>
<keyword evidence="3" id="KW-1185">Reference proteome</keyword>
<accession>A0A5C3KK98</accession>
<feature type="compositionally biased region" description="Polar residues" evidence="1">
    <location>
        <begin position="59"/>
        <end position="68"/>
    </location>
</feature>
<dbReference type="AlphaFoldDB" id="A0A5C3KK98"/>
<sequence>MTPSLVLHSLSSYFSRYLFAMCAMLDPKGGDRTASYRRPGMLSHIAQQPRRKRKRSTKGSESPLSTSFALPRDPEENVVLTRWGQPQSKTQAVKRKRRPLSARQSVEEDADSTLHRNAGSAIPTSTASDGKSRVRITASLPDGTSAATTSHRVKQILQRLSSSGSTDQNIPPNVFLSQVRQSIKREKESKSGRKLFIMDVIMDLKANLAEGSAAITQTFLAANVVGETFGQQNWAYYRTYDFAEEPRALENYWADQAKIWRHDGNPAVPAGDSPNSSRPVGFPISVERSTASWSPALPNEAFGHDNVNSRT</sequence>
<name>A0A5C3KK98_COPMA</name>
<evidence type="ECO:0000313" key="3">
    <source>
        <dbReference type="Proteomes" id="UP000307440"/>
    </source>
</evidence>
<dbReference type="EMBL" id="ML210303">
    <property type="protein sequence ID" value="TFK20347.1"/>
    <property type="molecule type" value="Genomic_DNA"/>
</dbReference>
<dbReference type="OrthoDB" id="2989199at2759"/>